<dbReference type="PROSITE" id="PS51186">
    <property type="entry name" value="GNAT"/>
    <property type="match status" value="1"/>
</dbReference>
<dbReference type="PANTHER" id="PTHR13947:SF37">
    <property type="entry name" value="LD18367P"/>
    <property type="match status" value="1"/>
</dbReference>
<dbReference type="Pfam" id="PF00583">
    <property type="entry name" value="Acetyltransf_1"/>
    <property type="match status" value="1"/>
</dbReference>
<dbReference type="EMBL" id="BRVP01000006">
    <property type="protein sequence ID" value="GLB52011.1"/>
    <property type="molecule type" value="Genomic_DNA"/>
</dbReference>
<dbReference type="Gene3D" id="3.40.630.30">
    <property type="match status" value="1"/>
</dbReference>
<dbReference type="SUPFAM" id="SSF55729">
    <property type="entry name" value="Acyl-CoA N-acyltransferases (Nat)"/>
    <property type="match status" value="1"/>
</dbReference>
<dbReference type="InterPro" id="IPR016181">
    <property type="entry name" value="Acyl_CoA_acyltransferase"/>
</dbReference>
<organism evidence="3 4">
    <name type="scientific">Neptunitalea chrysea</name>
    <dbReference type="NCBI Taxonomy" id="1647581"/>
    <lineage>
        <taxon>Bacteria</taxon>
        <taxon>Pseudomonadati</taxon>
        <taxon>Bacteroidota</taxon>
        <taxon>Flavobacteriia</taxon>
        <taxon>Flavobacteriales</taxon>
        <taxon>Flavobacteriaceae</taxon>
        <taxon>Neptunitalea</taxon>
    </lineage>
</organism>
<protein>
    <recommendedName>
        <fullName evidence="2">N-acetyltransferase domain-containing protein</fullName>
    </recommendedName>
</protein>
<proteinExistence type="predicted"/>
<keyword evidence="4" id="KW-1185">Reference proteome</keyword>
<comment type="caution">
    <text evidence="3">The sequence shown here is derived from an EMBL/GenBank/DDBJ whole genome shotgun (WGS) entry which is preliminary data.</text>
</comment>
<dbReference type="AlphaFoldDB" id="A0A9W6EUQ3"/>
<dbReference type="GO" id="GO:0008080">
    <property type="term" value="F:N-acetyltransferase activity"/>
    <property type="evidence" value="ECO:0007669"/>
    <property type="project" value="InterPro"/>
</dbReference>
<dbReference type="Proteomes" id="UP001143545">
    <property type="component" value="Unassembled WGS sequence"/>
</dbReference>
<evidence type="ECO:0000313" key="4">
    <source>
        <dbReference type="Proteomes" id="UP001143545"/>
    </source>
</evidence>
<dbReference type="PANTHER" id="PTHR13947">
    <property type="entry name" value="GNAT FAMILY N-ACETYLTRANSFERASE"/>
    <property type="match status" value="1"/>
</dbReference>
<accession>A0A9W6EUQ3</accession>
<keyword evidence="1" id="KW-0808">Transferase</keyword>
<dbReference type="CDD" id="cd04301">
    <property type="entry name" value="NAT_SF"/>
    <property type="match status" value="1"/>
</dbReference>
<evidence type="ECO:0000256" key="1">
    <source>
        <dbReference type="ARBA" id="ARBA00022679"/>
    </source>
</evidence>
<dbReference type="InterPro" id="IPR050769">
    <property type="entry name" value="NAT_camello-type"/>
</dbReference>
<gene>
    <name evidence="3" type="ORF">NBRC110019_10500</name>
</gene>
<evidence type="ECO:0000259" key="2">
    <source>
        <dbReference type="PROSITE" id="PS51186"/>
    </source>
</evidence>
<dbReference type="InterPro" id="IPR000182">
    <property type="entry name" value="GNAT_dom"/>
</dbReference>
<reference evidence="3" key="1">
    <citation type="submission" date="2022-07" db="EMBL/GenBank/DDBJ databases">
        <title>Taxonomy of Novel Oxalotrophic and Methylotrophic Bacteria.</title>
        <authorList>
            <person name="Sahin N."/>
            <person name="Tani A."/>
        </authorList>
    </citation>
    <scope>NUCLEOTIDE SEQUENCE</scope>
    <source>
        <strain evidence="3">AM327</strain>
    </source>
</reference>
<name>A0A9W6EUQ3_9FLAO</name>
<evidence type="ECO:0000313" key="3">
    <source>
        <dbReference type="EMBL" id="GLB52011.1"/>
    </source>
</evidence>
<dbReference type="RefSeq" id="WP_281753063.1">
    <property type="nucleotide sequence ID" value="NZ_BRVP01000006.1"/>
</dbReference>
<sequence length="157" mass="18009">MKEEIAIIPYTGKYAKAIKELNYEWILHYFKLEPGDIKSLNNPEKEILDKSGYIFYAIVNENAVGVVTLLKISDTVYELSKMAVSSAYQGKGIGKRLIVHALHFSKEKGFEKLVLYSNTKLVSAIHLYKNFGFYEVELETGLYERANIKMEKLLSFI</sequence>
<feature type="domain" description="N-acetyltransferase" evidence="2">
    <location>
        <begin position="16"/>
        <end position="155"/>
    </location>
</feature>